<organism evidence="2 3">
    <name type="scientific">Xylaria arbuscula</name>
    <dbReference type="NCBI Taxonomy" id="114810"/>
    <lineage>
        <taxon>Eukaryota</taxon>
        <taxon>Fungi</taxon>
        <taxon>Dikarya</taxon>
        <taxon>Ascomycota</taxon>
        <taxon>Pezizomycotina</taxon>
        <taxon>Sordariomycetes</taxon>
        <taxon>Xylariomycetidae</taxon>
        <taxon>Xylariales</taxon>
        <taxon>Xylariaceae</taxon>
        <taxon>Xylaria</taxon>
    </lineage>
</organism>
<proteinExistence type="predicted"/>
<evidence type="ECO:0000313" key="2">
    <source>
        <dbReference type="EMBL" id="KAJ3565786.1"/>
    </source>
</evidence>
<sequence length="81" mass="8267">MSQRIPFLNPLAAAFYPKGPATGQKSTGKGPPAAQPFVPASGSAQHSTAEPSCMNIGPERPEPKAAPPEPSPQEVAVCTAD</sequence>
<comment type="caution">
    <text evidence="2">The sequence shown here is derived from an EMBL/GenBank/DDBJ whole genome shotgun (WGS) entry which is preliminary data.</text>
</comment>
<accession>A0A9W8TKH9</accession>
<evidence type="ECO:0000313" key="3">
    <source>
        <dbReference type="Proteomes" id="UP001148614"/>
    </source>
</evidence>
<protein>
    <submittedName>
        <fullName evidence="2">Uncharacterized protein</fullName>
    </submittedName>
</protein>
<dbReference type="EMBL" id="JANPWZ010001440">
    <property type="protein sequence ID" value="KAJ3565786.1"/>
    <property type="molecule type" value="Genomic_DNA"/>
</dbReference>
<evidence type="ECO:0000256" key="1">
    <source>
        <dbReference type="SAM" id="MobiDB-lite"/>
    </source>
</evidence>
<name>A0A9W8TKH9_9PEZI</name>
<keyword evidence="3" id="KW-1185">Reference proteome</keyword>
<dbReference type="Proteomes" id="UP001148614">
    <property type="component" value="Unassembled WGS sequence"/>
</dbReference>
<dbReference type="AlphaFoldDB" id="A0A9W8TKH9"/>
<feature type="region of interest" description="Disordered" evidence="1">
    <location>
        <begin position="16"/>
        <end position="81"/>
    </location>
</feature>
<reference evidence="2" key="1">
    <citation type="submission" date="2022-07" db="EMBL/GenBank/DDBJ databases">
        <title>Genome Sequence of Xylaria arbuscula.</title>
        <authorList>
            <person name="Buettner E."/>
        </authorList>
    </citation>
    <scope>NUCLEOTIDE SEQUENCE</scope>
    <source>
        <strain evidence="2">VT107</strain>
    </source>
</reference>
<gene>
    <name evidence="2" type="ORF">NPX13_g7366</name>
</gene>